<comment type="subcellular location">
    <subcellularLocation>
        <location evidence="2">Cytoplasm</location>
    </subcellularLocation>
    <subcellularLocation>
        <location evidence="1">Nucleus</location>
    </subcellularLocation>
</comment>
<feature type="compositionally biased region" description="Polar residues" evidence="9">
    <location>
        <begin position="300"/>
        <end position="328"/>
    </location>
</feature>
<keyword evidence="7" id="KW-0804">Transcription</keyword>
<keyword evidence="8" id="KW-0539">Nucleus</keyword>
<evidence type="ECO:0000256" key="4">
    <source>
        <dbReference type="ARBA" id="ARBA00022490"/>
    </source>
</evidence>
<feature type="compositionally biased region" description="Pro residues" evidence="9">
    <location>
        <begin position="375"/>
        <end position="387"/>
    </location>
</feature>
<dbReference type="GO" id="GO:0005634">
    <property type="term" value="C:nucleus"/>
    <property type="evidence" value="ECO:0007669"/>
    <property type="project" value="UniProtKB-SubCell"/>
</dbReference>
<evidence type="ECO:0000256" key="9">
    <source>
        <dbReference type="SAM" id="MobiDB-lite"/>
    </source>
</evidence>
<dbReference type="AlphaFoldDB" id="A0A9P6C449"/>
<feature type="compositionally biased region" description="Basic and acidic residues" evidence="9">
    <location>
        <begin position="13"/>
        <end position="26"/>
    </location>
</feature>
<comment type="similarity">
    <text evidence="3">Belongs to the WHI5/NRM1 family.</text>
</comment>
<feature type="region of interest" description="Disordered" evidence="9">
    <location>
        <begin position="347"/>
        <end position="388"/>
    </location>
</feature>
<feature type="region of interest" description="Disordered" evidence="9">
    <location>
        <begin position="1"/>
        <end position="28"/>
    </location>
</feature>
<keyword evidence="6" id="KW-0805">Transcription regulation</keyword>
<feature type="region of interest" description="Disordered" evidence="9">
    <location>
        <begin position="120"/>
        <end position="144"/>
    </location>
</feature>
<dbReference type="OrthoDB" id="2359117at2759"/>
<reference evidence="10" key="1">
    <citation type="submission" date="2020-11" db="EMBL/GenBank/DDBJ databases">
        <authorList>
            <consortium name="DOE Joint Genome Institute"/>
            <person name="Ahrendt S."/>
            <person name="Riley R."/>
            <person name="Andreopoulos W."/>
            <person name="Labutti K."/>
            <person name="Pangilinan J."/>
            <person name="Ruiz-Duenas F.J."/>
            <person name="Barrasa J.M."/>
            <person name="Sanchez-Garcia M."/>
            <person name="Camarero S."/>
            <person name="Miyauchi S."/>
            <person name="Serrano A."/>
            <person name="Linde D."/>
            <person name="Babiker R."/>
            <person name="Drula E."/>
            <person name="Ayuso-Fernandez I."/>
            <person name="Pacheco R."/>
            <person name="Padilla G."/>
            <person name="Ferreira P."/>
            <person name="Barriuso J."/>
            <person name="Kellner H."/>
            <person name="Castanera R."/>
            <person name="Alfaro M."/>
            <person name="Ramirez L."/>
            <person name="Pisabarro A.G."/>
            <person name="Kuo A."/>
            <person name="Tritt A."/>
            <person name="Lipzen A."/>
            <person name="He G."/>
            <person name="Yan M."/>
            <person name="Ng V."/>
            <person name="Cullen D."/>
            <person name="Martin F."/>
            <person name="Rosso M.-N."/>
            <person name="Henrissat B."/>
            <person name="Hibbett D."/>
            <person name="Martinez A.T."/>
            <person name="Grigoriev I.V."/>
        </authorList>
    </citation>
    <scope>NUCLEOTIDE SEQUENCE</scope>
    <source>
        <strain evidence="10">MF-IS2</strain>
    </source>
</reference>
<organism evidence="10 11">
    <name type="scientific">Macrolepiota fuliginosa MF-IS2</name>
    <dbReference type="NCBI Taxonomy" id="1400762"/>
    <lineage>
        <taxon>Eukaryota</taxon>
        <taxon>Fungi</taxon>
        <taxon>Dikarya</taxon>
        <taxon>Basidiomycota</taxon>
        <taxon>Agaricomycotina</taxon>
        <taxon>Agaricomycetes</taxon>
        <taxon>Agaricomycetidae</taxon>
        <taxon>Agaricales</taxon>
        <taxon>Agaricineae</taxon>
        <taxon>Agaricaceae</taxon>
        <taxon>Macrolepiota</taxon>
    </lineage>
</organism>
<dbReference type="Pfam" id="PF08528">
    <property type="entry name" value="Whi5"/>
    <property type="match status" value="1"/>
</dbReference>
<evidence type="ECO:0000256" key="7">
    <source>
        <dbReference type="ARBA" id="ARBA00023163"/>
    </source>
</evidence>
<evidence type="ECO:0000256" key="5">
    <source>
        <dbReference type="ARBA" id="ARBA00022491"/>
    </source>
</evidence>
<dbReference type="EMBL" id="MU151096">
    <property type="protein sequence ID" value="KAF9450862.1"/>
    <property type="molecule type" value="Genomic_DNA"/>
</dbReference>
<accession>A0A9P6C449</accession>
<feature type="compositionally biased region" description="Low complexity" evidence="9">
    <location>
        <begin position="365"/>
        <end position="374"/>
    </location>
</feature>
<sequence>MVSTASAAAQASEMEKRRKQTLERAKANHLSRQLQMRLQYARLKVEHGWQKQNLNEVENLYFHHSHQRGPKPYLPSPSFSVSTPNPASLVSSLPKFSDESYKTWLNSLSRSSALDAIMDNPSQETSSSVARPIPGAPTLTVSSSEASQSLSAALAAPNGANSSRVLQSPDLVAQTPAQNLQTPSASENGLDISVASNTLPTHSVFSASGTLLTSGSSLPQQPQLPATLPFTNGNTIPTPTSNTPTPVSASKNKKSLQDHKNSTSLTTKDMFDFGSTSLTYDSFWSGLQSKSYPALKGGASVTSTGSDSATPPNGNSGTPMGGLSNNTMTSAVGAPALIQLSGQSLATTSTPAPLSLPSTTLEPGPLTMSASSTPSTPPTPPSIPAPAPIAMATAPALAFPNTLTPQQQQLQMQMQNRYFVDNLAAWNFGASPQLGFPPNLIPASLLANPAAFPFLANIGTSYAHTFNNSGGQPHAPMVGVGVVNPGGSGPGTTPAIASTVAPVPTPATAPPLITAFIGQQES</sequence>
<evidence type="ECO:0000256" key="8">
    <source>
        <dbReference type="ARBA" id="ARBA00023242"/>
    </source>
</evidence>
<dbReference type="InterPro" id="IPR013734">
    <property type="entry name" value="TF_Nrm1/Whi5"/>
</dbReference>
<keyword evidence="5" id="KW-0678">Repressor</keyword>
<protein>
    <submittedName>
        <fullName evidence="10">Uncharacterized protein</fullName>
    </submittedName>
</protein>
<comment type="caution">
    <text evidence="10">The sequence shown here is derived from an EMBL/GenBank/DDBJ whole genome shotgun (WGS) entry which is preliminary data.</text>
</comment>
<name>A0A9P6C449_9AGAR</name>
<feature type="compositionally biased region" description="Polar residues" evidence="9">
    <location>
        <begin position="120"/>
        <end position="129"/>
    </location>
</feature>
<keyword evidence="4" id="KW-0963">Cytoplasm</keyword>
<gene>
    <name evidence="10" type="ORF">P691DRAFT_773611</name>
</gene>
<dbReference type="Proteomes" id="UP000807342">
    <property type="component" value="Unassembled WGS sequence"/>
</dbReference>
<evidence type="ECO:0000256" key="2">
    <source>
        <dbReference type="ARBA" id="ARBA00004496"/>
    </source>
</evidence>
<feature type="region of interest" description="Disordered" evidence="9">
    <location>
        <begin position="236"/>
        <end position="261"/>
    </location>
</feature>
<evidence type="ECO:0000313" key="10">
    <source>
        <dbReference type="EMBL" id="KAF9450862.1"/>
    </source>
</evidence>
<feature type="region of interest" description="Disordered" evidence="9">
    <location>
        <begin position="295"/>
        <end position="328"/>
    </location>
</feature>
<keyword evidence="11" id="KW-1185">Reference proteome</keyword>
<evidence type="ECO:0000313" key="11">
    <source>
        <dbReference type="Proteomes" id="UP000807342"/>
    </source>
</evidence>
<proteinExistence type="inferred from homology"/>
<evidence type="ECO:0000256" key="3">
    <source>
        <dbReference type="ARBA" id="ARBA00006922"/>
    </source>
</evidence>
<dbReference type="GO" id="GO:0005737">
    <property type="term" value="C:cytoplasm"/>
    <property type="evidence" value="ECO:0007669"/>
    <property type="project" value="UniProtKB-SubCell"/>
</dbReference>
<evidence type="ECO:0000256" key="1">
    <source>
        <dbReference type="ARBA" id="ARBA00004123"/>
    </source>
</evidence>
<feature type="compositionally biased region" description="Low complexity" evidence="9">
    <location>
        <begin position="236"/>
        <end position="246"/>
    </location>
</feature>
<feature type="compositionally biased region" description="Polar residues" evidence="9">
    <location>
        <begin position="347"/>
        <end position="361"/>
    </location>
</feature>
<evidence type="ECO:0000256" key="6">
    <source>
        <dbReference type="ARBA" id="ARBA00023015"/>
    </source>
</evidence>